<feature type="domain" description="NAD-dependent epimerase/dehydratase" evidence="3">
    <location>
        <begin position="13"/>
        <end position="282"/>
    </location>
</feature>
<dbReference type="InterPro" id="IPR001509">
    <property type="entry name" value="Epimerase_deHydtase"/>
</dbReference>
<name>W2SAH3_CYPE1</name>
<dbReference type="OrthoDB" id="2735536at2759"/>
<dbReference type="InParanoid" id="W2SAH3"/>
<dbReference type="EMBL" id="KB822712">
    <property type="protein sequence ID" value="ETN45702.1"/>
    <property type="molecule type" value="Genomic_DNA"/>
</dbReference>
<keyword evidence="5" id="KW-1185">Reference proteome</keyword>
<dbReference type="Pfam" id="PF01370">
    <property type="entry name" value="Epimerase"/>
    <property type="match status" value="1"/>
</dbReference>
<dbReference type="eggNOG" id="KOG1502">
    <property type="taxonomic scope" value="Eukaryota"/>
</dbReference>
<dbReference type="VEuPathDB" id="FungiDB:HMPREF1541_09535"/>
<evidence type="ECO:0000259" key="3">
    <source>
        <dbReference type="Pfam" id="PF01370"/>
    </source>
</evidence>
<dbReference type="GeneID" id="19976874"/>
<dbReference type="STRING" id="1220924.W2SAH3"/>
<evidence type="ECO:0000313" key="5">
    <source>
        <dbReference type="Proteomes" id="UP000030752"/>
    </source>
</evidence>
<dbReference type="Gene3D" id="3.40.50.720">
    <property type="entry name" value="NAD(P)-binding Rossmann-like Domain"/>
    <property type="match status" value="1"/>
</dbReference>
<dbReference type="PANTHER" id="PTHR10366">
    <property type="entry name" value="NAD DEPENDENT EPIMERASE/DEHYDRATASE"/>
    <property type="match status" value="1"/>
</dbReference>
<dbReference type="PANTHER" id="PTHR10366:SF564">
    <property type="entry name" value="STEROL-4-ALPHA-CARBOXYLATE 3-DEHYDROGENASE, DECARBOXYLATING"/>
    <property type="match status" value="1"/>
</dbReference>
<dbReference type="InterPro" id="IPR036291">
    <property type="entry name" value="NAD(P)-bd_dom_sf"/>
</dbReference>
<evidence type="ECO:0000256" key="2">
    <source>
        <dbReference type="ARBA" id="ARBA00023445"/>
    </source>
</evidence>
<dbReference type="HOGENOM" id="CLU_007383_9_2_1"/>
<evidence type="ECO:0000256" key="1">
    <source>
        <dbReference type="ARBA" id="ARBA00023002"/>
    </source>
</evidence>
<proteinExistence type="inferred from homology"/>
<dbReference type="RefSeq" id="XP_008712430.1">
    <property type="nucleotide sequence ID" value="XM_008714208.1"/>
</dbReference>
<protein>
    <recommendedName>
        <fullName evidence="3">NAD-dependent epimerase/dehydratase domain-containing protein</fullName>
    </recommendedName>
</protein>
<reference evidence="4 5" key="1">
    <citation type="submission" date="2013-03" db="EMBL/GenBank/DDBJ databases">
        <title>The Genome Sequence of Phialophora europaea CBS 101466.</title>
        <authorList>
            <consortium name="The Broad Institute Genomics Platform"/>
            <person name="Cuomo C."/>
            <person name="de Hoog S."/>
            <person name="Gorbushina A."/>
            <person name="Walker B."/>
            <person name="Young S.K."/>
            <person name="Zeng Q."/>
            <person name="Gargeya S."/>
            <person name="Fitzgerald M."/>
            <person name="Haas B."/>
            <person name="Abouelleil A."/>
            <person name="Allen A.W."/>
            <person name="Alvarado L."/>
            <person name="Arachchi H.M."/>
            <person name="Berlin A.M."/>
            <person name="Chapman S.B."/>
            <person name="Gainer-Dewar J."/>
            <person name="Goldberg J."/>
            <person name="Griggs A."/>
            <person name="Gujja S."/>
            <person name="Hansen M."/>
            <person name="Howarth C."/>
            <person name="Imamovic A."/>
            <person name="Ireland A."/>
            <person name="Larimer J."/>
            <person name="McCowan C."/>
            <person name="Murphy C."/>
            <person name="Pearson M."/>
            <person name="Poon T.W."/>
            <person name="Priest M."/>
            <person name="Roberts A."/>
            <person name="Saif S."/>
            <person name="Shea T."/>
            <person name="Sisk P."/>
            <person name="Sykes S."/>
            <person name="Wortman J."/>
            <person name="Nusbaum C."/>
            <person name="Birren B."/>
        </authorList>
    </citation>
    <scope>NUCLEOTIDE SEQUENCE [LARGE SCALE GENOMIC DNA]</scope>
    <source>
        <strain evidence="4 5">CBS 101466</strain>
    </source>
</reference>
<dbReference type="GO" id="GO:0016616">
    <property type="term" value="F:oxidoreductase activity, acting on the CH-OH group of donors, NAD or NADP as acceptor"/>
    <property type="evidence" value="ECO:0007669"/>
    <property type="project" value="TreeGrafter"/>
</dbReference>
<dbReference type="InterPro" id="IPR050425">
    <property type="entry name" value="NAD(P)_dehydrat-like"/>
</dbReference>
<accession>W2SAH3</accession>
<gene>
    <name evidence="4" type="ORF">HMPREF1541_09535</name>
</gene>
<evidence type="ECO:0000313" key="4">
    <source>
        <dbReference type="EMBL" id="ETN45702.1"/>
    </source>
</evidence>
<organism evidence="4 5">
    <name type="scientific">Cyphellophora europaea (strain CBS 101466)</name>
    <name type="common">Phialophora europaea</name>
    <dbReference type="NCBI Taxonomy" id="1220924"/>
    <lineage>
        <taxon>Eukaryota</taxon>
        <taxon>Fungi</taxon>
        <taxon>Dikarya</taxon>
        <taxon>Ascomycota</taxon>
        <taxon>Pezizomycotina</taxon>
        <taxon>Eurotiomycetes</taxon>
        <taxon>Chaetothyriomycetidae</taxon>
        <taxon>Chaetothyriales</taxon>
        <taxon>Cyphellophoraceae</taxon>
        <taxon>Cyphellophora</taxon>
    </lineage>
</organism>
<comment type="similarity">
    <text evidence="2">Belongs to the NAD(P)-dependent epimerase/dehydratase family. Dihydroflavonol-4-reductase subfamily.</text>
</comment>
<dbReference type="SUPFAM" id="SSF51735">
    <property type="entry name" value="NAD(P)-binding Rossmann-fold domains"/>
    <property type="match status" value="1"/>
</dbReference>
<dbReference type="AlphaFoldDB" id="W2SAH3"/>
<sequence length="355" mass="39097">MTAIKDFTPFSIVLVTGANGHVAQHVVSQLLSRPEATRPRVRATCRRQESADALATTFSSHVKAGTLEIILISDITKEGAFTDALSDVTHIAHVASPLVVAPKDTENDLLIPAIRGTTALLKAAANCPNLEAVVVTSSFAALFDLKQGSRKGYTYTGADWNPTTYAEAADPNLDLTHWPEKYRPFVTYCASKSLAEKAAWDFYRAAKPRWRLSTVLPASIGGPYLLPLPKGLKGISYNAGVIWNIARSKPEEKLQDLEFVHWVDVRDVAEAHVKVLITPEAEGKRLLAGPWRVPYSDVAGVIREKFGWKTSEDVQTLNHWDADMVETERTLNINWIGLEKMVVDTVEQLRAVEGV</sequence>
<dbReference type="Proteomes" id="UP000030752">
    <property type="component" value="Unassembled WGS sequence"/>
</dbReference>
<keyword evidence="1" id="KW-0560">Oxidoreductase</keyword>